<dbReference type="NCBIfam" id="NF002325">
    <property type="entry name" value="PRK01278.1"/>
    <property type="match status" value="1"/>
</dbReference>
<keyword evidence="7" id="KW-1185">Reference proteome</keyword>
<dbReference type="InterPro" id="IPR050103">
    <property type="entry name" value="Class-III_PLP-dep_AT"/>
</dbReference>
<dbReference type="Gene3D" id="3.40.640.10">
    <property type="entry name" value="Type I PLP-dependent aspartate aminotransferase-like (Major domain)"/>
    <property type="match status" value="1"/>
</dbReference>
<dbReference type="Gene3D" id="3.90.1150.10">
    <property type="entry name" value="Aspartate Aminotransferase, domain 1"/>
    <property type="match status" value="1"/>
</dbReference>
<feature type="binding site" evidence="5">
    <location>
        <position position="142"/>
    </location>
    <ligand>
        <name>N(2)-acetyl-L-ornithine</name>
        <dbReference type="ChEBI" id="CHEBI:57805"/>
    </ligand>
</feature>
<comment type="miscellaneous">
    <text evidence="5">May also have succinyldiaminopimelate aminotransferase activity, thus carrying out the corresponding step in lysine biosynthesis.</text>
</comment>
<dbReference type="InterPro" id="IPR015422">
    <property type="entry name" value="PyrdxlP-dep_Trfase_small"/>
</dbReference>
<feature type="binding site" evidence="5">
    <location>
        <position position="281"/>
    </location>
    <ligand>
        <name>N(2)-acetyl-L-ornithine</name>
        <dbReference type="ChEBI" id="CHEBI:57805"/>
    </ligand>
</feature>
<dbReference type="HAMAP" id="MF_01107">
    <property type="entry name" value="ArgD_aminotrans_3"/>
    <property type="match status" value="1"/>
</dbReference>
<comment type="subunit">
    <text evidence="5">Homodimer.</text>
</comment>
<evidence type="ECO:0000256" key="5">
    <source>
        <dbReference type="HAMAP-Rule" id="MF_01107"/>
    </source>
</evidence>
<dbReference type="GO" id="GO:0030170">
    <property type="term" value="F:pyridoxal phosphate binding"/>
    <property type="evidence" value="ECO:0007669"/>
    <property type="project" value="InterPro"/>
</dbReference>
<keyword evidence="4 5" id="KW-0663">Pyridoxal phosphate</keyword>
<dbReference type="InterPro" id="IPR015424">
    <property type="entry name" value="PyrdxlP-dep_Trfase"/>
</dbReference>
<dbReference type="InterPro" id="IPR004636">
    <property type="entry name" value="AcOrn/SuccOrn_fam"/>
</dbReference>
<dbReference type="NCBIfam" id="NF002874">
    <property type="entry name" value="PRK03244.1"/>
    <property type="match status" value="1"/>
</dbReference>
<evidence type="ECO:0000256" key="4">
    <source>
        <dbReference type="ARBA" id="ARBA00022898"/>
    </source>
</evidence>
<dbReference type="InterPro" id="IPR005814">
    <property type="entry name" value="Aminotrans_3"/>
</dbReference>
<evidence type="ECO:0000313" key="7">
    <source>
        <dbReference type="Proteomes" id="UP000231932"/>
    </source>
</evidence>
<keyword evidence="2 5" id="KW-0028">Amino-acid biosynthesis</keyword>
<comment type="pathway">
    <text evidence="5">Amino-acid biosynthesis; L-arginine biosynthesis; N(2)-acetyl-L-ornithine from L-glutamate: step 4/4.</text>
</comment>
<protein>
    <recommendedName>
        <fullName evidence="5">Acetylornithine aminotransferase</fullName>
        <shortName evidence="5">ACOAT</shortName>
        <ecNumber evidence="5">2.6.1.11</ecNumber>
    </recommendedName>
</protein>
<comment type="cofactor">
    <cofactor evidence="5">
        <name>pyridoxal 5'-phosphate</name>
        <dbReference type="ChEBI" id="CHEBI:597326"/>
    </cofactor>
    <text evidence="5">Binds 1 pyridoxal phosphate per subunit.</text>
</comment>
<dbReference type="PIRSF" id="PIRSF000521">
    <property type="entry name" value="Transaminase_4ab_Lys_Orn"/>
    <property type="match status" value="1"/>
</dbReference>
<evidence type="ECO:0000256" key="2">
    <source>
        <dbReference type="ARBA" id="ARBA00022605"/>
    </source>
</evidence>
<accession>A0A2K8N5Q1</accession>
<reference evidence="7" key="1">
    <citation type="submission" date="2017-11" db="EMBL/GenBank/DDBJ databases">
        <title>Complete Genome Sequence of Kyrpidia sp. Strain EA-1, a thermophilic, hydrogen-oxidizing Bacterium, isolated from the Azores.</title>
        <authorList>
            <person name="Reiner J.E."/>
            <person name="Lapp C.J."/>
            <person name="Bunk B."/>
            <person name="Gescher J."/>
        </authorList>
    </citation>
    <scope>NUCLEOTIDE SEQUENCE [LARGE SCALE GENOMIC DNA]</scope>
    <source>
        <strain evidence="7">EA-1</strain>
    </source>
</reference>
<keyword evidence="1 5" id="KW-0032">Aminotransferase</keyword>
<dbReference type="AlphaFoldDB" id="A0A2K8N5Q1"/>
<dbReference type="KEGG" id="kyr:CVV65_02080"/>
<proteinExistence type="inferred from homology"/>
<feature type="modified residue" description="N6-(pyridoxal phosphate)lysine" evidence="5">
    <location>
        <position position="253"/>
    </location>
</feature>
<dbReference type="GO" id="GO:0042802">
    <property type="term" value="F:identical protein binding"/>
    <property type="evidence" value="ECO:0007669"/>
    <property type="project" value="TreeGrafter"/>
</dbReference>
<dbReference type="EC" id="2.6.1.11" evidence="5"/>
<name>A0A2K8N5Q1_9BACL</name>
<dbReference type="OrthoDB" id="9807885at2"/>
<evidence type="ECO:0000313" key="6">
    <source>
        <dbReference type="EMBL" id="ATY83900.1"/>
    </source>
</evidence>
<feature type="binding site" evidence="5">
    <location>
        <begin position="106"/>
        <end position="107"/>
    </location>
    <ligand>
        <name>pyridoxal 5'-phosphate</name>
        <dbReference type="ChEBI" id="CHEBI:597326"/>
    </ligand>
</feature>
<dbReference type="PANTHER" id="PTHR11986:SF79">
    <property type="entry name" value="ACETYLORNITHINE AMINOTRANSFERASE, MITOCHONDRIAL"/>
    <property type="match status" value="1"/>
</dbReference>
<comment type="similarity">
    <text evidence="5">Belongs to the class-III pyridoxal-phosphate-dependent aminotransferase family. ArgD subfamily.</text>
</comment>
<keyword evidence="3 5" id="KW-0808">Transferase</keyword>
<sequence>MTLSNEEVVAHSGALMHTYSRWPVAMVRGEGVWLWDADGNQYLDFAAGIAVAILGHSHPAVAEAIADQARTLLHCSNLFYIPQQVELANWLVKHSAMDQVFFCNSGAEASEAAIKLARRWAYHNGMPERSTVITLEHSFHGRTLGALTATAQPKYQEGFGPLLGGVRHVPVGDVKALEEALDGTVCAVMMEMVQGEGGVMPVPTDYVQEVRALCDRRNVLLVIDEVQTGMGRTGTFFAYEQFGVQPDICTLAKGLANGVPVGAVLAKRRVAEAFVPGSHGSTFGGNPLAMRAALATVEVVEKERLWEKAARRGAYLRGRLANALGNHPHLREIRGMGLMLGVVLDEGASQVAEACLKRGLLVTVAGGTTIRLLPPLIVEEPEIDMAVERLTAALDDVFGRE</sequence>
<keyword evidence="5" id="KW-0963">Cytoplasm</keyword>
<evidence type="ECO:0000256" key="3">
    <source>
        <dbReference type="ARBA" id="ARBA00022679"/>
    </source>
</evidence>
<dbReference type="NCBIfam" id="TIGR00707">
    <property type="entry name" value="argD"/>
    <property type="match status" value="1"/>
</dbReference>
<dbReference type="PANTHER" id="PTHR11986">
    <property type="entry name" value="AMINOTRANSFERASE CLASS III"/>
    <property type="match status" value="1"/>
</dbReference>
<dbReference type="UniPathway" id="UPA00068">
    <property type="reaction ID" value="UER00109"/>
</dbReference>
<gene>
    <name evidence="5" type="primary">argD</name>
    <name evidence="6" type="ORF">CVV65_02080</name>
</gene>
<dbReference type="EMBL" id="CP024955">
    <property type="protein sequence ID" value="ATY83900.1"/>
    <property type="molecule type" value="Genomic_DNA"/>
</dbReference>
<organism evidence="6 7">
    <name type="scientific">Kyrpidia spormannii</name>
    <dbReference type="NCBI Taxonomy" id="2055160"/>
    <lineage>
        <taxon>Bacteria</taxon>
        <taxon>Bacillati</taxon>
        <taxon>Bacillota</taxon>
        <taxon>Bacilli</taxon>
        <taxon>Bacillales</taxon>
        <taxon>Alicyclobacillaceae</taxon>
        <taxon>Kyrpidia</taxon>
    </lineage>
</organism>
<dbReference type="RefSeq" id="WP_100666736.1">
    <property type="nucleotide sequence ID" value="NZ_CP024955.1"/>
</dbReference>
<comment type="catalytic activity">
    <reaction evidence="5">
        <text>N(2)-acetyl-L-ornithine + 2-oxoglutarate = N-acetyl-L-glutamate 5-semialdehyde + L-glutamate</text>
        <dbReference type="Rhea" id="RHEA:18049"/>
        <dbReference type="ChEBI" id="CHEBI:16810"/>
        <dbReference type="ChEBI" id="CHEBI:29123"/>
        <dbReference type="ChEBI" id="CHEBI:29985"/>
        <dbReference type="ChEBI" id="CHEBI:57805"/>
        <dbReference type="EC" id="2.6.1.11"/>
    </reaction>
</comment>
<feature type="binding site" evidence="5">
    <location>
        <position position="139"/>
    </location>
    <ligand>
        <name>pyridoxal 5'-phosphate</name>
        <dbReference type="ChEBI" id="CHEBI:597326"/>
    </ligand>
</feature>
<dbReference type="CDD" id="cd00610">
    <property type="entry name" value="OAT_like"/>
    <property type="match status" value="1"/>
</dbReference>
<feature type="binding site" evidence="5">
    <location>
        <position position="282"/>
    </location>
    <ligand>
        <name>pyridoxal 5'-phosphate</name>
        <dbReference type="ChEBI" id="CHEBI:597326"/>
    </ligand>
</feature>
<dbReference type="Proteomes" id="UP000231932">
    <property type="component" value="Chromosome"/>
</dbReference>
<dbReference type="InterPro" id="IPR015421">
    <property type="entry name" value="PyrdxlP-dep_Trfase_major"/>
</dbReference>
<evidence type="ECO:0000256" key="1">
    <source>
        <dbReference type="ARBA" id="ARBA00022576"/>
    </source>
</evidence>
<keyword evidence="5" id="KW-0055">Arginine biosynthesis</keyword>
<dbReference type="GO" id="GO:0006526">
    <property type="term" value="P:L-arginine biosynthetic process"/>
    <property type="evidence" value="ECO:0007669"/>
    <property type="project" value="UniProtKB-UniRule"/>
</dbReference>
<dbReference type="SUPFAM" id="SSF53383">
    <property type="entry name" value="PLP-dependent transferases"/>
    <property type="match status" value="1"/>
</dbReference>
<dbReference type="GO" id="GO:0003992">
    <property type="term" value="F:N2-acetyl-L-ornithine:2-oxoglutarate 5-aminotransferase activity"/>
    <property type="evidence" value="ECO:0007669"/>
    <property type="project" value="UniProtKB-UniRule"/>
</dbReference>
<dbReference type="GO" id="GO:0005737">
    <property type="term" value="C:cytoplasm"/>
    <property type="evidence" value="ECO:0007669"/>
    <property type="project" value="UniProtKB-SubCell"/>
</dbReference>
<comment type="subcellular location">
    <subcellularLocation>
        <location evidence="5">Cytoplasm</location>
    </subcellularLocation>
</comment>
<feature type="binding site" evidence="5">
    <location>
        <begin position="224"/>
        <end position="227"/>
    </location>
    <ligand>
        <name>pyridoxal 5'-phosphate</name>
        <dbReference type="ChEBI" id="CHEBI:597326"/>
    </ligand>
</feature>
<dbReference type="FunFam" id="3.40.640.10:FF:000004">
    <property type="entry name" value="Acetylornithine aminotransferase"/>
    <property type="match status" value="1"/>
</dbReference>
<dbReference type="Pfam" id="PF00202">
    <property type="entry name" value="Aminotran_3"/>
    <property type="match status" value="1"/>
</dbReference>